<feature type="transmembrane region" description="Helical" evidence="8">
    <location>
        <begin position="44"/>
        <end position="64"/>
    </location>
</feature>
<dbReference type="PANTHER" id="PTHR30576">
    <property type="entry name" value="COLANIC BIOSYNTHESIS UDP-GLUCOSE LIPID CARRIER TRANSFERASE"/>
    <property type="match status" value="1"/>
</dbReference>
<evidence type="ECO:0000256" key="1">
    <source>
        <dbReference type="ARBA" id="ARBA00004236"/>
    </source>
</evidence>
<evidence type="ECO:0000313" key="10">
    <source>
        <dbReference type="EMBL" id="MBR8463710.1"/>
    </source>
</evidence>
<comment type="similarity">
    <text evidence="2">Belongs to the bacterial sugar transferase family.</text>
</comment>
<dbReference type="Proteomes" id="UP000682951">
    <property type="component" value="Unassembled WGS sequence"/>
</dbReference>
<dbReference type="RefSeq" id="WP_212140452.1">
    <property type="nucleotide sequence ID" value="NZ_JAGSSW010000003.1"/>
</dbReference>
<feature type="transmembrane region" description="Helical" evidence="8">
    <location>
        <begin position="240"/>
        <end position="264"/>
    </location>
</feature>
<keyword evidence="3" id="KW-1003">Cell membrane</keyword>
<dbReference type="PANTHER" id="PTHR30576:SF4">
    <property type="entry name" value="UNDECAPRENYL-PHOSPHATE GALACTOSE PHOSPHOTRANSFERASE"/>
    <property type="match status" value="1"/>
</dbReference>
<evidence type="ECO:0000259" key="9">
    <source>
        <dbReference type="Pfam" id="PF02397"/>
    </source>
</evidence>
<evidence type="ECO:0000256" key="8">
    <source>
        <dbReference type="SAM" id="Phobius"/>
    </source>
</evidence>
<evidence type="ECO:0000256" key="5">
    <source>
        <dbReference type="ARBA" id="ARBA00022692"/>
    </source>
</evidence>
<gene>
    <name evidence="10" type="ORF">KDD93_03860</name>
</gene>
<dbReference type="GO" id="GO:0016740">
    <property type="term" value="F:transferase activity"/>
    <property type="evidence" value="ECO:0007669"/>
    <property type="project" value="UniProtKB-KW"/>
</dbReference>
<evidence type="ECO:0000313" key="11">
    <source>
        <dbReference type="Proteomes" id="UP000682951"/>
    </source>
</evidence>
<evidence type="ECO:0000256" key="6">
    <source>
        <dbReference type="ARBA" id="ARBA00022989"/>
    </source>
</evidence>
<evidence type="ECO:0000256" key="7">
    <source>
        <dbReference type="ARBA" id="ARBA00023136"/>
    </source>
</evidence>
<comment type="subcellular location">
    <subcellularLocation>
        <location evidence="1">Cell membrane</location>
    </subcellularLocation>
</comment>
<keyword evidence="6 8" id="KW-1133">Transmembrane helix</keyword>
<reference evidence="10 11" key="1">
    <citation type="submission" date="2021-04" db="EMBL/GenBank/DDBJ databases">
        <title>Molecular and phenotypic characterization and identification of bacterial isolates recovered from the Anatolian ground squirrels (Spermophilus xanthoprymnus) and which have the potential to form a new species in the Campylobacter genus.</title>
        <authorList>
            <person name="Aydin F."/>
            <person name="Abay S."/>
            <person name="Kayman T."/>
            <person name="Karakaya E."/>
            <person name="Mustak H.K."/>
            <person name="Mustak I.B."/>
            <person name="Bilgin N."/>
            <person name="Duzler A."/>
            <person name="Sahin O."/>
            <person name="Guran O."/>
            <person name="Saticioglu I.B."/>
        </authorList>
    </citation>
    <scope>NUCLEOTIDE SEQUENCE [LARGE SCALE GENOMIC DNA]</scope>
    <source>
        <strain evidence="11">faydin-G24</strain>
    </source>
</reference>
<organism evidence="10 11">
    <name type="scientific">Campylobacter anatolicus</name>
    <dbReference type="NCBI Taxonomy" id="2829105"/>
    <lineage>
        <taxon>Bacteria</taxon>
        <taxon>Pseudomonadati</taxon>
        <taxon>Campylobacterota</taxon>
        <taxon>Epsilonproteobacteria</taxon>
        <taxon>Campylobacterales</taxon>
        <taxon>Campylobacteraceae</taxon>
        <taxon>Campylobacter</taxon>
    </lineage>
</organism>
<sequence length="436" mass="50913">MNKSLSFFILLLVDMLFVSACIVLSVITRNVIQDYNFFQDIFRYANLMLIQSVVIFLFIYQGIYTRRYDFWHESGIIVKSCLLGLLISLAVLALIKINYDYSRMVFVLSFIFMMFFLPISKFMLKKWLFRFGIWRKRAKVLGESGDFELEIFTNHYLGYVRAKDKDYDSLFIGSSSLKQETLNELIEQNIRANKEIIFIPMLRSYDFTQAHIYTLFDSRTNLFAIQNSLKSKFNMALKRLLDIGLIVLALPILVPVFLIIMGIIKFKEPSGRIFFSHERMGLNGKHFGCLKFRSMIENSGQILKDYLDKNPQEIEHFEKYHKYENDPRITAFGNFIRKTSLDELPQLINVLKGEMSIVGPRPCAEYERKDMGKYAELILAVRPGMTGLSQVSGRSNVDFETRAQMDAWYMKNWSIWNDIIIIIKTFKVVLKQDGAS</sequence>
<keyword evidence="4 10" id="KW-0808">Transferase</keyword>
<protein>
    <submittedName>
        <fullName evidence="10">Sugar transferase</fullName>
    </submittedName>
</protein>
<keyword evidence="11" id="KW-1185">Reference proteome</keyword>
<evidence type="ECO:0000256" key="4">
    <source>
        <dbReference type="ARBA" id="ARBA00022679"/>
    </source>
</evidence>
<keyword evidence="7 8" id="KW-0472">Membrane</keyword>
<evidence type="ECO:0000256" key="2">
    <source>
        <dbReference type="ARBA" id="ARBA00006464"/>
    </source>
</evidence>
<keyword evidence="5 8" id="KW-0812">Transmembrane</keyword>
<feature type="transmembrane region" description="Helical" evidence="8">
    <location>
        <begin position="76"/>
        <end position="95"/>
    </location>
</feature>
<feature type="domain" description="Bacterial sugar transferase" evidence="9">
    <location>
        <begin position="238"/>
        <end position="431"/>
    </location>
</feature>
<dbReference type="InterPro" id="IPR003362">
    <property type="entry name" value="Bact_transf"/>
</dbReference>
<accession>A0ABS5HHI8</accession>
<feature type="transmembrane region" description="Helical" evidence="8">
    <location>
        <begin position="7"/>
        <end position="32"/>
    </location>
</feature>
<comment type="caution">
    <text evidence="10">The sequence shown here is derived from an EMBL/GenBank/DDBJ whole genome shotgun (WGS) entry which is preliminary data.</text>
</comment>
<feature type="transmembrane region" description="Helical" evidence="8">
    <location>
        <begin position="101"/>
        <end position="120"/>
    </location>
</feature>
<proteinExistence type="inferred from homology"/>
<name>A0ABS5HHI8_9BACT</name>
<dbReference type="Pfam" id="PF02397">
    <property type="entry name" value="Bac_transf"/>
    <property type="match status" value="1"/>
</dbReference>
<dbReference type="EMBL" id="JAGSSW010000003">
    <property type="protein sequence ID" value="MBR8463710.1"/>
    <property type="molecule type" value="Genomic_DNA"/>
</dbReference>
<evidence type="ECO:0000256" key="3">
    <source>
        <dbReference type="ARBA" id="ARBA00022475"/>
    </source>
</evidence>